<name>A0ACA9RRK3_9GLOM</name>
<keyword evidence="2" id="KW-1185">Reference proteome</keyword>
<reference evidence="1" key="1">
    <citation type="submission" date="2021-06" db="EMBL/GenBank/DDBJ databases">
        <authorList>
            <person name="Kallberg Y."/>
            <person name="Tangrot J."/>
            <person name="Rosling A."/>
        </authorList>
    </citation>
    <scope>NUCLEOTIDE SEQUENCE</scope>
    <source>
        <strain evidence="1">MA461A</strain>
    </source>
</reference>
<sequence length="65" mass="7472">CLADDALEMLALTSLYLTSFHGQLLQYDMSKFCYKLLYPSPFQAKELLQTNSSPQSYLKNKQFAN</sequence>
<dbReference type="Proteomes" id="UP000789920">
    <property type="component" value="Unassembled WGS sequence"/>
</dbReference>
<comment type="caution">
    <text evidence="1">The sequence shown here is derived from an EMBL/GenBank/DDBJ whole genome shotgun (WGS) entry which is preliminary data.</text>
</comment>
<proteinExistence type="predicted"/>
<organism evidence="1 2">
    <name type="scientific">Racocetra persica</name>
    <dbReference type="NCBI Taxonomy" id="160502"/>
    <lineage>
        <taxon>Eukaryota</taxon>
        <taxon>Fungi</taxon>
        <taxon>Fungi incertae sedis</taxon>
        <taxon>Mucoromycota</taxon>
        <taxon>Glomeromycotina</taxon>
        <taxon>Glomeromycetes</taxon>
        <taxon>Diversisporales</taxon>
        <taxon>Gigasporaceae</taxon>
        <taxon>Racocetra</taxon>
    </lineage>
</organism>
<evidence type="ECO:0000313" key="1">
    <source>
        <dbReference type="EMBL" id="CAG8805655.1"/>
    </source>
</evidence>
<feature type="non-terminal residue" evidence="1">
    <location>
        <position position="65"/>
    </location>
</feature>
<feature type="non-terminal residue" evidence="1">
    <location>
        <position position="1"/>
    </location>
</feature>
<evidence type="ECO:0000313" key="2">
    <source>
        <dbReference type="Proteomes" id="UP000789920"/>
    </source>
</evidence>
<accession>A0ACA9RRK3</accession>
<protein>
    <submittedName>
        <fullName evidence="1">28844_t:CDS:1</fullName>
    </submittedName>
</protein>
<dbReference type="EMBL" id="CAJVQC010065581">
    <property type="protein sequence ID" value="CAG8805655.1"/>
    <property type="molecule type" value="Genomic_DNA"/>
</dbReference>
<gene>
    <name evidence="1" type="ORF">RPERSI_LOCUS21981</name>
</gene>